<protein>
    <submittedName>
        <fullName evidence="3">Uncharacterized protein</fullName>
    </submittedName>
</protein>
<keyword evidence="1" id="KW-0812">Transmembrane</keyword>
<feature type="chain" id="PRO_5004928930" evidence="2">
    <location>
        <begin position="24"/>
        <end position="87"/>
    </location>
</feature>
<keyword evidence="2" id="KW-0732">Signal</keyword>
<keyword evidence="1" id="KW-1133">Transmembrane helix</keyword>
<accession>W9RWP9</accession>
<keyword evidence="1" id="KW-0472">Membrane</keyword>
<evidence type="ECO:0000313" key="4">
    <source>
        <dbReference type="Proteomes" id="UP000030645"/>
    </source>
</evidence>
<proteinExistence type="predicted"/>
<organism evidence="3 4">
    <name type="scientific">Morus notabilis</name>
    <dbReference type="NCBI Taxonomy" id="981085"/>
    <lineage>
        <taxon>Eukaryota</taxon>
        <taxon>Viridiplantae</taxon>
        <taxon>Streptophyta</taxon>
        <taxon>Embryophyta</taxon>
        <taxon>Tracheophyta</taxon>
        <taxon>Spermatophyta</taxon>
        <taxon>Magnoliopsida</taxon>
        <taxon>eudicotyledons</taxon>
        <taxon>Gunneridae</taxon>
        <taxon>Pentapetalae</taxon>
        <taxon>rosids</taxon>
        <taxon>fabids</taxon>
        <taxon>Rosales</taxon>
        <taxon>Moraceae</taxon>
        <taxon>Moreae</taxon>
        <taxon>Morus</taxon>
    </lineage>
</organism>
<evidence type="ECO:0000256" key="1">
    <source>
        <dbReference type="SAM" id="Phobius"/>
    </source>
</evidence>
<evidence type="ECO:0000256" key="2">
    <source>
        <dbReference type="SAM" id="SignalP"/>
    </source>
</evidence>
<dbReference type="AlphaFoldDB" id="W9RWP9"/>
<dbReference type="Proteomes" id="UP000030645">
    <property type="component" value="Unassembled WGS sequence"/>
</dbReference>
<feature type="signal peptide" evidence="2">
    <location>
        <begin position="1"/>
        <end position="23"/>
    </location>
</feature>
<gene>
    <name evidence="3" type="ORF">L484_016051</name>
</gene>
<evidence type="ECO:0000313" key="3">
    <source>
        <dbReference type="EMBL" id="EXC00985.1"/>
    </source>
</evidence>
<dbReference type="EMBL" id="KE345314">
    <property type="protein sequence ID" value="EXC00985.1"/>
    <property type="molecule type" value="Genomic_DNA"/>
</dbReference>
<feature type="transmembrane region" description="Helical" evidence="1">
    <location>
        <begin position="53"/>
        <end position="71"/>
    </location>
</feature>
<name>W9RWP9_9ROSA</name>
<reference evidence="4" key="1">
    <citation type="submission" date="2013-01" db="EMBL/GenBank/DDBJ databases">
        <title>Draft Genome Sequence of a Mulberry Tree, Morus notabilis C.K. Schneid.</title>
        <authorList>
            <person name="He N."/>
            <person name="Zhao S."/>
        </authorList>
    </citation>
    <scope>NUCLEOTIDE SEQUENCE</scope>
</reference>
<keyword evidence="4" id="KW-1185">Reference proteome</keyword>
<sequence length="87" mass="8723">MAISKVVILSLLISLLVLNLVEADETVNGNVAKGSPNGKIGGHALPGVGYPRGLASAIGLVAPAASGVIVFHRGQPVTKRSALAMPT</sequence>